<protein>
    <submittedName>
        <fullName evidence="1">Uncharacterized protein</fullName>
    </submittedName>
</protein>
<organism evidence="1">
    <name type="scientific">Cucumis melo</name>
    <name type="common">Muskmelon</name>
    <dbReference type="NCBI Taxonomy" id="3656"/>
    <lineage>
        <taxon>Eukaryota</taxon>
        <taxon>Viridiplantae</taxon>
        <taxon>Streptophyta</taxon>
        <taxon>Embryophyta</taxon>
        <taxon>Tracheophyta</taxon>
        <taxon>Spermatophyta</taxon>
        <taxon>Magnoliopsida</taxon>
        <taxon>eudicotyledons</taxon>
        <taxon>Gunneridae</taxon>
        <taxon>Pentapetalae</taxon>
        <taxon>rosids</taxon>
        <taxon>fabids</taxon>
        <taxon>Cucurbitales</taxon>
        <taxon>Cucurbitaceae</taxon>
        <taxon>Benincaseae</taxon>
        <taxon>Cucumis</taxon>
    </lineage>
</organism>
<evidence type="ECO:0000313" key="1">
    <source>
        <dbReference type="EnsemblPlants" id="MELO3C030284.2.1"/>
    </source>
</evidence>
<dbReference type="EnsemblPlants" id="MELO3C030284.2.1">
    <property type="protein sequence ID" value="MELO3C030284.2.1"/>
    <property type="gene ID" value="MELO3C030284.2"/>
</dbReference>
<proteinExistence type="predicted"/>
<dbReference type="Gramene" id="MELO3C030284.2.1">
    <property type="protein sequence ID" value="MELO3C030284.2.1"/>
    <property type="gene ID" value="MELO3C030284.2"/>
</dbReference>
<sequence>MNFLESKPKEFFKVLTSLRTLNSIKDPSSAGRAFPQRIERKPKSDDSFIVKKIKSIRAKLCRFFCLC</sequence>
<name>A0A9I9E8J6_CUCME</name>
<reference evidence="1" key="1">
    <citation type="submission" date="2023-03" db="UniProtKB">
        <authorList>
            <consortium name="EnsemblPlants"/>
        </authorList>
    </citation>
    <scope>IDENTIFICATION</scope>
</reference>
<dbReference type="AlphaFoldDB" id="A0A9I9E8J6"/>
<accession>A0A9I9E8J6</accession>